<keyword evidence="1" id="KW-0808">Transferase</keyword>
<dbReference type="InterPro" id="IPR027417">
    <property type="entry name" value="P-loop_NTPase"/>
</dbReference>
<dbReference type="EMBL" id="JAAZQQ010000002">
    <property type="protein sequence ID" value="NKX44725.1"/>
    <property type="molecule type" value="Genomic_DNA"/>
</dbReference>
<sequence length="242" mass="27241">MPVYVINGHRVWFSHIPKTAGSSIHAALGALASEVDLHDDTWTRYWRRGGGWRDPDRRSSPQHMTWREAQDRLGPALPALRFAVCRDPVARLQSEFKYQAQRSRARRRITRFGFPAWLRMSLAAARHDPSYMDNHFRPQVEFFDDSFRVFPLEQGLGAVFDWIGHETGARVPTDIPVLKKSTQPAIRLASSDIALIEARYGADFRALGYPASAAEAAPEIAGTLLQRAAGRMLARLYASGNL</sequence>
<protein>
    <submittedName>
        <fullName evidence="1">Sulfotransferase family protein</fullName>
    </submittedName>
</protein>
<accession>A0A7X6JZ25</accession>
<proteinExistence type="predicted"/>
<dbReference type="SUPFAM" id="SSF52540">
    <property type="entry name" value="P-loop containing nucleoside triphosphate hydrolases"/>
    <property type="match status" value="1"/>
</dbReference>
<comment type="caution">
    <text evidence="1">The sequence shown here is derived from an EMBL/GenBank/DDBJ whole genome shotgun (WGS) entry which is preliminary data.</text>
</comment>
<organism evidence="1 2">
    <name type="scientific">Roseicyclus persicicus</name>
    <dbReference type="NCBI Taxonomy" id="2650661"/>
    <lineage>
        <taxon>Bacteria</taxon>
        <taxon>Pseudomonadati</taxon>
        <taxon>Pseudomonadota</taxon>
        <taxon>Alphaproteobacteria</taxon>
        <taxon>Rhodobacterales</taxon>
        <taxon>Roseobacteraceae</taxon>
        <taxon>Roseicyclus</taxon>
    </lineage>
</organism>
<keyword evidence="2" id="KW-1185">Reference proteome</keyword>
<evidence type="ECO:0000313" key="2">
    <source>
        <dbReference type="Proteomes" id="UP000526408"/>
    </source>
</evidence>
<dbReference type="Proteomes" id="UP000526408">
    <property type="component" value="Unassembled WGS sequence"/>
</dbReference>
<dbReference type="GO" id="GO:0008146">
    <property type="term" value="F:sulfotransferase activity"/>
    <property type="evidence" value="ECO:0007669"/>
    <property type="project" value="InterPro"/>
</dbReference>
<gene>
    <name evidence="1" type="ORF">HCU73_08995</name>
</gene>
<evidence type="ECO:0000313" key="1">
    <source>
        <dbReference type="EMBL" id="NKX44725.1"/>
    </source>
</evidence>
<name>A0A7X6JZ25_9RHOB</name>
<dbReference type="Gene3D" id="3.40.50.300">
    <property type="entry name" value="P-loop containing nucleotide triphosphate hydrolases"/>
    <property type="match status" value="1"/>
</dbReference>
<dbReference type="Pfam" id="PF03567">
    <property type="entry name" value="Sulfotransfer_2"/>
    <property type="match status" value="1"/>
</dbReference>
<dbReference type="RefSeq" id="WP_168623072.1">
    <property type="nucleotide sequence ID" value="NZ_JAAZQQ010000002.1"/>
</dbReference>
<reference evidence="1 2" key="1">
    <citation type="submission" date="2020-04" db="EMBL/GenBank/DDBJ databases">
        <authorList>
            <person name="Yoon J."/>
        </authorList>
    </citation>
    <scope>NUCLEOTIDE SEQUENCE [LARGE SCALE GENOMIC DNA]</scope>
    <source>
        <strain evidence="1 2">KMU-115</strain>
    </source>
</reference>
<dbReference type="AlphaFoldDB" id="A0A7X6JZ25"/>
<dbReference type="InterPro" id="IPR005331">
    <property type="entry name" value="Sulfotransferase"/>
</dbReference>
<dbReference type="GO" id="GO:0016020">
    <property type="term" value="C:membrane"/>
    <property type="evidence" value="ECO:0007669"/>
    <property type="project" value="InterPro"/>
</dbReference>